<reference evidence="2" key="1">
    <citation type="submission" date="2015-01" db="EMBL/GenBank/DDBJ databases">
        <title>Transcriptome Assembly of Fopius arisanus.</title>
        <authorList>
            <person name="Geib S."/>
        </authorList>
    </citation>
    <scope>NUCLEOTIDE SEQUENCE</scope>
</reference>
<protein>
    <submittedName>
        <fullName evidence="2">RnfC protein</fullName>
    </submittedName>
</protein>
<feature type="region of interest" description="Disordered" evidence="1">
    <location>
        <begin position="48"/>
        <end position="144"/>
    </location>
</feature>
<evidence type="ECO:0000313" key="2">
    <source>
        <dbReference type="EMBL" id="JAG73232.1"/>
    </source>
</evidence>
<feature type="compositionally biased region" description="Low complexity" evidence="1">
    <location>
        <begin position="75"/>
        <end position="103"/>
    </location>
</feature>
<accession>A0A0C9R647</accession>
<organism evidence="2">
    <name type="scientific">Fopius arisanus</name>
    <dbReference type="NCBI Taxonomy" id="64838"/>
    <lineage>
        <taxon>Eukaryota</taxon>
        <taxon>Metazoa</taxon>
        <taxon>Ecdysozoa</taxon>
        <taxon>Arthropoda</taxon>
        <taxon>Hexapoda</taxon>
        <taxon>Insecta</taxon>
        <taxon>Pterygota</taxon>
        <taxon>Neoptera</taxon>
        <taxon>Endopterygota</taxon>
        <taxon>Hymenoptera</taxon>
        <taxon>Apocrita</taxon>
        <taxon>Ichneumonoidea</taxon>
        <taxon>Braconidae</taxon>
        <taxon>Opiinae</taxon>
        <taxon>Fopius</taxon>
    </lineage>
</organism>
<gene>
    <name evidence="2" type="primary">rnfC</name>
    <name evidence="2" type="ORF">g.50306</name>
</gene>
<dbReference type="AlphaFoldDB" id="A0A0C9R647"/>
<feature type="compositionally biased region" description="Polar residues" evidence="1">
    <location>
        <begin position="125"/>
        <end position="138"/>
    </location>
</feature>
<dbReference type="EMBL" id="GBYB01003465">
    <property type="protein sequence ID" value="JAG73232.1"/>
    <property type="molecule type" value="Transcribed_RNA"/>
</dbReference>
<feature type="compositionally biased region" description="Low complexity" evidence="1">
    <location>
        <begin position="52"/>
        <end position="63"/>
    </location>
</feature>
<evidence type="ECO:0000256" key="1">
    <source>
        <dbReference type="SAM" id="MobiDB-lite"/>
    </source>
</evidence>
<proteinExistence type="predicted"/>
<sequence length="171" mass="18663">MAPDFDKKREARRLGHLGHIGADVDKGMLLMRCPINPLTDYYRHGNTGGGSAANSAQRASLAANTRQTTPRRFTQARSSQQSQQSVIQQQSSISQTSQRQHTSPARIPLASIAGVTVRNTDEHGPNSTQEVCDNSNDSGLGFEDRQQHITNPSVNQAVASILFTFTSCELR</sequence>
<name>A0A0C9R647_9HYME</name>